<dbReference type="Pfam" id="PF03098">
    <property type="entry name" value="An_peroxidase"/>
    <property type="match status" value="1"/>
</dbReference>
<organism evidence="3 4">
    <name type="scientific">Paralvinella palmiformis</name>
    <dbReference type="NCBI Taxonomy" id="53620"/>
    <lineage>
        <taxon>Eukaryota</taxon>
        <taxon>Metazoa</taxon>
        <taxon>Spiralia</taxon>
        <taxon>Lophotrochozoa</taxon>
        <taxon>Annelida</taxon>
        <taxon>Polychaeta</taxon>
        <taxon>Sedentaria</taxon>
        <taxon>Canalipalpata</taxon>
        <taxon>Terebellida</taxon>
        <taxon>Terebelliformia</taxon>
        <taxon>Alvinellidae</taxon>
        <taxon>Paralvinella</taxon>
    </lineage>
</organism>
<dbReference type="PANTHER" id="PTHR11475:SF144">
    <property type="entry name" value="NAD(P)H OXIDASE (H2O2-FORMING)"/>
    <property type="match status" value="1"/>
</dbReference>
<dbReference type="InterPro" id="IPR010255">
    <property type="entry name" value="Haem_peroxidase_sf"/>
</dbReference>
<keyword evidence="4" id="KW-1185">Reference proteome</keyword>
<keyword evidence="2" id="KW-1133">Transmembrane helix</keyword>
<dbReference type="PRINTS" id="PR00457">
    <property type="entry name" value="ANPEROXIDASE"/>
</dbReference>
<dbReference type="AlphaFoldDB" id="A0AAD9K4D5"/>
<reference evidence="3" key="1">
    <citation type="journal article" date="2023" name="Mol. Biol. Evol.">
        <title>Third-Generation Sequencing Reveals the Adaptive Role of the Epigenome in Three Deep-Sea Polychaetes.</title>
        <authorList>
            <person name="Perez M."/>
            <person name="Aroh O."/>
            <person name="Sun Y."/>
            <person name="Lan Y."/>
            <person name="Juniper S.K."/>
            <person name="Young C.R."/>
            <person name="Angers B."/>
            <person name="Qian P.Y."/>
        </authorList>
    </citation>
    <scope>NUCLEOTIDE SEQUENCE</scope>
    <source>
        <strain evidence="3">P08H-3</strain>
    </source>
</reference>
<dbReference type="Gene3D" id="1.10.640.10">
    <property type="entry name" value="Haem peroxidase domain superfamily, animal type"/>
    <property type="match status" value="1"/>
</dbReference>
<keyword evidence="1" id="KW-0408">Iron</keyword>
<dbReference type="EMBL" id="JAODUP010000060">
    <property type="protein sequence ID" value="KAK2164701.1"/>
    <property type="molecule type" value="Genomic_DNA"/>
</dbReference>
<dbReference type="PANTHER" id="PTHR11475">
    <property type="entry name" value="OXIDASE/PEROXIDASE"/>
    <property type="match status" value="1"/>
</dbReference>
<evidence type="ECO:0000313" key="3">
    <source>
        <dbReference type="EMBL" id="KAK2164701.1"/>
    </source>
</evidence>
<dbReference type="GO" id="GO:0020037">
    <property type="term" value="F:heme binding"/>
    <property type="evidence" value="ECO:0007669"/>
    <property type="project" value="InterPro"/>
</dbReference>
<protein>
    <submittedName>
        <fullName evidence="3">Uncharacterized protein</fullName>
    </submittedName>
</protein>
<proteinExistence type="predicted"/>
<keyword evidence="1" id="KW-0479">Metal-binding</keyword>
<dbReference type="GO" id="GO:0004601">
    <property type="term" value="F:peroxidase activity"/>
    <property type="evidence" value="ECO:0007669"/>
    <property type="project" value="InterPro"/>
</dbReference>
<dbReference type="Proteomes" id="UP001208570">
    <property type="component" value="Unassembled WGS sequence"/>
</dbReference>
<name>A0AAD9K4D5_9ANNE</name>
<gene>
    <name evidence="3" type="ORF">LSH36_60g05053</name>
</gene>
<keyword evidence="1" id="KW-0349">Heme</keyword>
<accession>A0AAD9K4D5</accession>
<keyword evidence="2" id="KW-0472">Membrane</keyword>
<keyword evidence="2" id="KW-0812">Transmembrane</keyword>
<dbReference type="InterPro" id="IPR037120">
    <property type="entry name" value="Haem_peroxidase_sf_animal"/>
</dbReference>
<feature type="transmembrane region" description="Helical" evidence="2">
    <location>
        <begin position="533"/>
        <end position="555"/>
    </location>
</feature>
<dbReference type="GO" id="GO:0046872">
    <property type="term" value="F:metal ion binding"/>
    <property type="evidence" value="ECO:0007669"/>
    <property type="project" value="UniProtKB-KW"/>
</dbReference>
<feature type="binding site" description="axial binding residue" evidence="1">
    <location>
        <position position="329"/>
    </location>
    <ligand>
        <name>heme b</name>
        <dbReference type="ChEBI" id="CHEBI:60344"/>
    </ligand>
    <ligandPart>
        <name>Fe</name>
        <dbReference type="ChEBI" id="CHEBI:18248"/>
    </ligandPart>
</feature>
<dbReference type="InterPro" id="IPR019791">
    <property type="entry name" value="Haem_peroxidase_animal"/>
</dbReference>
<dbReference type="PROSITE" id="PS50292">
    <property type="entry name" value="PEROXIDASE_3"/>
    <property type="match status" value="1"/>
</dbReference>
<evidence type="ECO:0000256" key="1">
    <source>
        <dbReference type="PIRSR" id="PIRSR619791-2"/>
    </source>
</evidence>
<dbReference type="SUPFAM" id="SSF48113">
    <property type="entry name" value="Heme-dependent peroxidases"/>
    <property type="match status" value="1"/>
</dbReference>
<sequence>MYFVGGVGLYPGEDQERLVEYPPYDGWYNNYAHPGWGGADTQLFRKVPPAYSDGTYEPSGQDRPSPMNLSRIVFTGPTGYKSYKGRTAFMVFFGQQLVEEILDAQRAGCPPEYINLDIPKEHEHYSENPKFVNVLPVLRTRYDMKTGLTPNNPRQQLNEISAWMDGTLVYGPNKAWTDSIREFKDGLLQVDDTKGPYGGEFPRNNSIRLPYINPPPPRDHPKIKPISRFNKIGNPRGNENPFLLTMGIMWFRYHNAWARKLKDQHPDWSDEKLFNEARKMVVGVYQKITTKDWLPQWLGKELEPYSGYNPTVHPGVAHVFQSAAMRFGHTMVPPGVYRRNNDCIYRKTTKRTHFEDKVAIRTCNSFWNPQEAVYEYDIDEFIMGMASQIAEREDNIITPDLRGNVFGPLEFNRRDLMAINIQRARDHGIPDFNSVRKAYGLSPKTWDNLIVHRDIDSDGKILSQLKELYNDDFGKIDLWVAGMLEVNEGPGETFRAIIGDQFQRIRDGDRFWYENENNRFCRRELAKIQRCPCVYDVVIVVVVIVVANVGVYFSLYTKEEVQLIETISIKEVIMNTTTIGLRDIQDNPFIFKDGDPCPTPHQLNHSSGLMEDCTEKQTFDYFSGSEVSFVISLIILFSTFFIFLGILWLVARHHNKVVERERAKIRQKTVSHADRQRNERFFAVSEWQGPKEKWQNVKIELNQAKKIILVKSTNNQLLRTIDLKCMLSRGERTMDCYLSVDKQMDLTIIKIPREYDLFLRFDTVRERQDFIDAFKKFLKGEPALSSAKSASTKQMFQLAVTKEVRKGNC</sequence>
<dbReference type="InterPro" id="IPR034821">
    <property type="entry name" value="DUOX_peroxidase"/>
</dbReference>
<evidence type="ECO:0000313" key="4">
    <source>
        <dbReference type="Proteomes" id="UP001208570"/>
    </source>
</evidence>
<evidence type="ECO:0000256" key="2">
    <source>
        <dbReference type="SAM" id="Phobius"/>
    </source>
</evidence>
<dbReference type="CDD" id="cd09820">
    <property type="entry name" value="dual_peroxidase_like"/>
    <property type="match status" value="1"/>
</dbReference>
<feature type="transmembrane region" description="Helical" evidence="2">
    <location>
        <begin position="629"/>
        <end position="651"/>
    </location>
</feature>
<dbReference type="GO" id="GO:0006979">
    <property type="term" value="P:response to oxidative stress"/>
    <property type="evidence" value="ECO:0007669"/>
    <property type="project" value="InterPro"/>
</dbReference>
<comment type="caution">
    <text evidence="3">The sequence shown here is derived from an EMBL/GenBank/DDBJ whole genome shotgun (WGS) entry which is preliminary data.</text>
</comment>